<dbReference type="Gene3D" id="1.10.30.50">
    <property type="match status" value="1"/>
</dbReference>
<evidence type="ECO:0000259" key="1">
    <source>
        <dbReference type="SMART" id="SM00507"/>
    </source>
</evidence>
<evidence type="ECO:0000313" key="2">
    <source>
        <dbReference type="EMBL" id="SMX66801.1"/>
    </source>
</evidence>
<name>A0A2H1HV63_BREAU</name>
<dbReference type="GO" id="GO:0004519">
    <property type="term" value="F:endonuclease activity"/>
    <property type="evidence" value="ECO:0007669"/>
    <property type="project" value="UniProtKB-KW"/>
</dbReference>
<dbReference type="AlphaFoldDB" id="A0A2H1HV63"/>
<keyword evidence="2" id="KW-0255">Endonuclease</keyword>
<dbReference type="InterPro" id="IPR052892">
    <property type="entry name" value="NA-targeting_endonuclease"/>
</dbReference>
<dbReference type="EMBL" id="FXZG01000001">
    <property type="protein sequence ID" value="SMX66801.1"/>
    <property type="molecule type" value="Genomic_DNA"/>
</dbReference>
<proteinExistence type="predicted"/>
<organism evidence="2 3">
    <name type="scientific">Brevibacterium aurantiacum</name>
    <dbReference type="NCBI Taxonomy" id="273384"/>
    <lineage>
        <taxon>Bacteria</taxon>
        <taxon>Bacillati</taxon>
        <taxon>Actinomycetota</taxon>
        <taxon>Actinomycetes</taxon>
        <taxon>Micrococcales</taxon>
        <taxon>Brevibacteriaceae</taxon>
        <taxon>Brevibacterium</taxon>
    </lineage>
</organism>
<reference evidence="3" key="1">
    <citation type="submission" date="2017-03" db="EMBL/GenBank/DDBJ databases">
        <authorList>
            <person name="Monnet C."/>
        </authorList>
    </citation>
    <scope>NUCLEOTIDE SEQUENCE [LARGE SCALE GENOMIC DNA]</scope>
    <source>
        <strain evidence="3">CNRZ 920</strain>
    </source>
</reference>
<sequence>MCEPHPDGLVVGPYELPASVDLIREIDRAVFVRTGTVPYSRRALFVRDRGRCCYCGEPGATMDHVMPKSRGGPAAWTNAVVACFDCNQRKADRTPEEAGMILLKPPFAPTWLDIYDPL</sequence>
<dbReference type="RefSeq" id="WP_257943822.1">
    <property type="nucleotide sequence ID" value="NZ_FXZG01000001.1"/>
</dbReference>
<dbReference type="InterPro" id="IPR003615">
    <property type="entry name" value="HNH_nuc"/>
</dbReference>
<dbReference type="InterPro" id="IPR029471">
    <property type="entry name" value="HNH_5"/>
</dbReference>
<dbReference type="PANTHER" id="PTHR33877:SF2">
    <property type="entry name" value="OS07G0170200 PROTEIN"/>
    <property type="match status" value="1"/>
</dbReference>
<dbReference type="CDD" id="cd00085">
    <property type="entry name" value="HNHc"/>
    <property type="match status" value="1"/>
</dbReference>
<keyword evidence="2" id="KW-0540">Nuclease</keyword>
<evidence type="ECO:0000313" key="3">
    <source>
        <dbReference type="Proteomes" id="UP000234289"/>
    </source>
</evidence>
<accession>A0A2H1HV63</accession>
<dbReference type="Proteomes" id="UP000234289">
    <property type="component" value="Unassembled WGS sequence"/>
</dbReference>
<feature type="domain" description="HNH nuclease" evidence="1">
    <location>
        <begin position="39"/>
        <end position="88"/>
    </location>
</feature>
<dbReference type="PANTHER" id="PTHR33877">
    <property type="entry name" value="SLL1193 PROTEIN"/>
    <property type="match status" value="1"/>
</dbReference>
<protein>
    <submittedName>
        <fullName evidence="2">HNH endonuclease</fullName>
    </submittedName>
</protein>
<dbReference type="Pfam" id="PF14279">
    <property type="entry name" value="HNH_5"/>
    <property type="match status" value="1"/>
</dbReference>
<gene>
    <name evidence="2" type="ORF">BAUR920_00294</name>
</gene>
<keyword evidence="2" id="KW-0378">Hydrolase</keyword>
<dbReference type="SMART" id="SM00507">
    <property type="entry name" value="HNHc"/>
    <property type="match status" value="1"/>
</dbReference>